<evidence type="ECO:0000256" key="3">
    <source>
        <dbReference type="ARBA" id="ARBA00022723"/>
    </source>
</evidence>
<proteinExistence type="inferred from homology"/>
<evidence type="ECO:0000256" key="5">
    <source>
        <dbReference type="ARBA" id="ARBA00022833"/>
    </source>
</evidence>
<evidence type="ECO:0000313" key="11">
    <source>
        <dbReference type="EMBL" id="CAE0103464.1"/>
    </source>
</evidence>
<dbReference type="InterPro" id="IPR034005">
    <property type="entry name" value="M3A_DCP"/>
</dbReference>
<evidence type="ECO:0000256" key="4">
    <source>
        <dbReference type="ARBA" id="ARBA00022801"/>
    </source>
</evidence>
<keyword evidence="4 9" id="KW-0378">Hydrolase</keyword>
<dbReference type="GO" id="GO:0006508">
    <property type="term" value="P:proteolysis"/>
    <property type="evidence" value="ECO:0007669"/>
    <property type="project" value="UniProtKB-KW"/>
</dbReference>
<dbReference type="InterPro" id="IPR045090">
    <property type="entry name" value="Pept_M3A_M3B"/>
</dbReference>
<dbReference type="GO" id="GO:0005829">
    <property type="term" value="C:cytosol"/>
    <property type="evidence" value="ECO:0007669"/>
    <property type="project" value="UniProtKB-ARBA"/>
</dbReference>
<dbReference type="PANTHER" id="PTHR11804:SF83">
    <property type="entry name" value="LD37516P"/>
    <property type="match status" value="1"/>
</dbReference>
<keyword evidence="5 9" id="KW-0862">Zinc</keyword>
<dbReference type="AlphaFoldDB" id="A0A7S3AFV0"/>
<reference evidence="11" key="1">
    <citation type="submission" date="2021-01" db="EMBL/GenBank/DDBJ databases">
        <authorList>
            <person name="Corre E."/>
            <person name="Pelletier E."/>
            <person name="Niang G."/>
            <person name="Scheremetjew M."/>
            <person name="Finn R."/>
            <person name="Kale V."/>
            <person name="Holt S."/>
            <person name="Cochrane G."/>
            <person name="Meng A."/>
            <person name="Brown T."/>
            <person name="Cohen L."/>
        </authorList>
    </citation>
    <scope>NUCLEOTIDE SEQUENCE</scope>
    <source>
        <strain evidence="11">CCMP281</strain>
    </source>
</reference>
<evidence type="ECO:0000256" key="8">
    <source>
        <dbReference type="ARBA" id="ARBA00026100"/>
    </source>
</evidence>
<dbReference type="GO" id="GO:0046872">
    <property type="term" value="F:metal ion binding"/>
    <property type="evidence" value="ECO:0007669"/>
    <property type="project" value="UniProtKB-UniRule"/>
</dbReference>
<evidence type="ECO:0000259" key="10">
    <source>
        <dbReference type="Pfam" id="PF01432"/>
    </source>
</evidence>
<dbReference type="Gene3D" id="3.40.390.10">
    <property type="entry name" value="Collagenase (Catalytic Domain)"/>
    <property type="match status" value="1"/>
</dbReference>
<dbReference type="CDD" id="cd06456">
    <property type="entry name" value="M3A_DCP"/>
    <property type="match status" value="1"/>
</dbReference>
<organism evidence="11">
    <name type="scientific">Haptolina ericina</name>
    <dbReference type="NCBI Taxonomy" id="156174"/>
    <lineage>
        <taxon>Eukaryota</taxon>
        <taxon>Haptista</taxon>
        <taxon>Haptophyta</taxon>
        <taxon>Prymnesiophyceae</taxon>
        <taxon>Prymnesiales</taxon>
        <taxon>Prymnesiaceae</taxon>
        <taxon>Haptolina</taxon>
    </lineage>
</organism>
<name>A0A7S3AFV0_9EUKA</name>
<evidence type="ECO:0000256" key="1">
    <source>
        <dbReference type="ARBA" id="ARBA00006040"/>
    </source>
</evidence>
<dbReference type="SUPFAM" id="SSF55486">
    <property type="entry name" value="Metalloproteases ('zincins'), catalytic domain"/>
    <property type="match status" value="1"/>
</dbReference>
<dbReference type="PANTHER" id="PTHR11804">
    <property type="entry name" value="PROTEASE M3 THIMET OLIGOPEPTIDASE-RELATED"/>
    <property type="match status" value="1"/>
</dbReference>
<gene>
    <name evidence="11" type="ORF">HERI1096_LOCUS4122</name>
</gene>
<dbReference type="EC" id="3.4.24.70" evidence="8"/>
<evidence type="ECO:0000256" key="2">
    <source>
        <dbReference type="ARBA" id="ARBA00022670"/>
    </source>
</evidence>
<comment type="catalytic activity">
    <reaction evidence="7">
        <text>Hydrolysis of oligopeptides, with broad specificity. Gly or Ala commonly occur as P1 or P1' residues, but more distant residues are also important, as is shown by the fact that Z-Gly-Pro-Gly-|-Gly-Pro-Ala is cleaved, but not Z-(Gly)(5).</text>
        <dbReference type="EC" id="3.4.24.70"/>
    </reaction>
</comment>
<dbReference type="EMBL" id="HBHX01007431">
    <property type="protein sequence ID" value="CAE0103464.1"/>
    <property type="molecule type" value="Transcribed_RNA"/>
</dbReference>
<dbReference type="FunFam" id="3.40.390.10:FF:000009">
    <property type="entry name" value="Oligopeptidase A"/>
    <property type="match status" value="1"/>
</dbReference>
<evidence type="ECO:0000256" key="6">
    <source>
        <dbReference type="ARBA" id="ARBA00023049"/>
    </source>
</evidence>
<dbReference type="GO" id="GO:0006518">
    <property type="term" value="P:peptide metabolic process"/>
    <property type="evidence" value="ECO:0007669"/>
    <property type="project" value="TreeGrafter"/>
</dbReference>
<accession>A0A7S3AFV0</accession>
<dbReference type="InterPro" id="IPR024077">
    <property type="entry name" value="Neurolysin/TOP_dom2"/>
</dbReference>
<keyword evidence="3 9" id="KW-0479">Metal-binding</keyword>
<sequence length="401" mass="44756">MAASVEEIDELTNMLAAKALPAATRELAELTAFAKESGFEGDSLALWDVPYWSERQSEKLFEFEEEELKPYFALPNVLAGLFGLCERIFDIRIVESEGAEPKWHPDVQFFNVIDKATDEHMASFYLDPYARPEDKRGGAWMGVCVGKSKVLDKKPVAYLTCNGSPPADGKPSLMTFNEVTTLFHETGHGLQHMLTKVPHAPAAGISGVEWDAVELPSQFMENWCYDEKTIYGAGLAKHYETGEPLPRDLFEKLCEQKTYQAGMGMLRQLYFGALDIELHHRYDPEDEAVSPFDVQKRIAKTLSVIPPLEEDRFLCAFGHIFAGGYAAGYYSYKWAEVLSADAFAAFEEVGLDNEDEVCAVGRRFRETVLSLGGGTHPSEVFKAFRGRDPSPEPLLRHSGLA</sequence>
<keyword evidence="2 9" id="KW-0645">Protease</keyword>
<keyword evidence="6 9" id="KW-0482">Metalloprotease</keyword>
<dbReference type="GO" id="GO:0004222">
    <property type="term" value="F:metalloendopeptidase activity"/>
    <property type="evidence" value="ECO:0007669"/>
    <property type="project" value="UniProtKB-EC"/>
</dbReference>
<comment type="similarity">
    <text evidence="1 9">Belongs to the peptidase M3 family.</text>
</comment>
<feature type="domain" description="Peptidase M3A/M3B catalytic" evidence="10">
    <location>
        <begin position="1"/>
        <end position="399"/>
    </location>
</feature>
<evidence type="ECO:0000256" key="9">
    <source>
        <dbReference type="RuleBase" id="RU003435"/>
    </source>
</evidence>
<dbReference type="InterPro" id="IPR024079">
    <property type="entry name" value="MetalloPept_cat_dom_sf"/>
</dbReference>
<evidence type="ECO:0000256" key="7">
    <source>
        <dbReference type="ARBA" id="ARBA00024603"/>
    </source>
</evidence>
<dbReference type="Pfam" id="PF01432">
    <property type="entry name" value="Peptidase_M3"/>
    <property type="match status" value="1"/>
</dbReference>
<comment type="cofactor">
    <cofactor evidence="9">
        <name>Zn(2+)</name>
        <dbReference type="ChEBI" id="CHEBI:29105"/>
    </cofactor>
    <text evidence="9">Binds 1 zinc ion.</text>
</comment>
<protein>
    <recommendedName>
        <fullName evidence="8">oligopeptidase A</fullName>
        <ecNumber evidence="8">3.4.24.70</ecNumber>
    </recommendedName>
</protein>
<dbReference type="Gene3D" id="1.10.1370.10">
    <property type="entry name" value="Neurolysin, domain 3"/>
    <property type="match status" value="1"/>
</dbReference>
<dbReference type="InterPro" id="IPR001567">
    <property type="entry name" value="Pept_M3A_M3B_dom"/>
</dbReference>